<dbReference type="AlphaFoldDB" id="A0A2S2P6V2"/>
<dbReference type="GO" id="GO:0055037">
    <property type="term" value="C:recycling endosome"/>
    <property type="evidence" value="ECO:0007669"/>
    <property type="project" value="TreeGrafter"/>
</dbReference>
<evidence type="ECO:0000259" key="3">
    <source>
        <dbReference type="PROSITE" id="PS50003"/>
    </source>
</evidence>
<feature type="region of interest" description="Disordered" evidence="2">
    <location>
        <begin position="315"/>
        <end position="341"/>
    </location>
</feature>
<dbReference type="InterPro" id="IPR001849">
    <property type="entry name" value="PH_domain"/>
</dbReference>
<sequence>MQPDTVDKKQDKQLIVKMAGYLEKKGRMRVVGVRRWKKRWCVLEGKLLLYFKTQLEYSHHLSPCRGSVNMGLALSITLRGPCQLQIVTRSQIIILRTKSKSDLDEWFAALRDAKNNNLAFIKDRNSCFIETNYRSSYRMPLVQPNSNNCNVINENHLRFGTSAKQTFDGLSFEAYNKQNDIRYIMARSNRKSVALRKSESDNRISFYRKLHGLVRTDTIAGTFQVSDKESCRSRSLSYESIYFKPQEKCVPIEPVKSQSCKELMPKIVRQMSKKCTNNCVSKRISRSVSFFGKHREDSDSDDYDYVEIEPNRPNHIEQNYSEPMEKNDKSEHHPEIPPHFNDEKDEEITLMSTDEEYHQEANIDVIYVNNDLKMKMFTTESDLVLDYGTEQSVENEDDPPPLPIKKKHKQNVLFEKPQYKIIDGVYVFENGSKEVIYDVPIPHGKLIEHFRRLTITSTSSSAKRYVDNTVYHDSLEPSVYETLHMTPDSLEVSMMFPTYKRWSNDSGFNNYEEQNSFLPDQTNFEDSLEPVISMIHHDRKIWQNVPNINSTDYFR</sequence>
<feature type="compositionally biased region" description="Basic and acidic residues" evidence="2">
    <location>
        <begin position="323"/>
        <end position="341"/>
    </location>
</feature>
<keyword evidence="1" id="KW-0597">Phosphoprotein</keyword>
<evidence type="ECO:0000256" key="1">
    <source>
        <dbReference type="ARBA" id="ARBA00022553"/>
    </source>
</evidence>
<evidence type="ECO:0000313" key="4">
    <source>
        <dbReference type="EMBL" id="MBY25191.1"/>
    </source>
</evidence>
<dbReference type="PANTHER" id="PTHR22902:SF27">
    <property type="entry name" value="PLECKSTRIN HOMOLOGY DOMAIN-CONTAINING FAMILY A MEMBER 3"/>
    <property type="match status" value="1"/>
</dbReference>
<dbReference type="EMBL" id="GGMR01012572">
    <property type="protein sequence ID" value="MBY25191.1"/>
    <property type="molecule type" value="Transcribed_RNA"/>
</dbReference>
<dbReference type="GO" id="GO:0007032">
    <property type="term" value="P:endosome organization"/>
    <property type="evidence" value="ECO:0007669"/>
    <property type="project" value="TreeGrafter"/>
</dbReference>
<evidence type="ECO:0000256" key="2">
    <source>
        <dbReference type="SAM" id="MobiDB-lite"/>
    </source>
</evidence>
<dbReference type="GO" id="GO:0005802">
    <property type="term" value="C:trans-Golgi network"/>
    <property type="evidence" value="ECO:0007669"/>
    <property type="project" value="TreeGrafter"/>
</dbReference>
<dbReference type="Gene3D" id="2.30.29.30">
    <property type="entry name" value="Pleckstrin-homology domain (PH domain)/Phosphotyrosine-binding domain (PTB)"/>
    <property type="match status" value="1"/>
</dbReference>
<name>A0A2S2P6V2_SCHGA</name>
<dbReference type="PANTHER" id="PTHR22902">
    <property type="entry name" value="SESQUIPEDALIAN"/>
    <property type="match status" value="1"/>
</dbReference>
<dbReference type="CDD" id="cd00821">
    <property type="entry name" value="PH"/>
    <property type="match status" value="1"/>
</dbReference>
<dbReference type="SMART" id="SM00233">
    <property type="entry name" value="PH"/>
    <property type="match status" value="1"/>
</dbReference>
<gene>
    <name evidence="4" type="ORF">g.18102</name>
</gene>
<protein>
    <recommendedName>
        <fullName evidence="3">PH domain-containing protein</fullName>
    </recommendedName>
</protein>
<organism evidence="4">
    <name type="scientific">Schizaphis graminum</name>
    <name type="common">Green bug aphid</name>
    <dbReference type="NCBI Taxonomy" id="13262"/>
    <lineage>
        <taxon>Eukaryota</taxon>
        <taxon>Metazoa</taxon>
        <taxon>Ecdysozoa</taxon>
        <taxon>Arthropoda</taxon>
        <taxon>Hexapoda</taxon>
        <taxon>Insecta</taxon>
        <taxon>Pterygota</taxon>
        <taxon>Neoptera</taxon>
        <taxon>Paraneoptera</taxon>
        <taxon>Hemiptera</taxon>
        <taxon>Sternorrhyncha</taxon>
        <taxon>Aphidomorpha</taxon>
        <taxon>Aphidoidea</taxon>
        <taxon>Aphididae</taxon>
        <taxon>Aphidini</taxon>
        <taxon>Schizaphis</taxon>
    </lineage>
</organism>
<dbReference type="GO" id="GO:0005829">
    <property type="term" value="C:cytosol"/>
    <property type="evidence" value="ECO:0007669"/>
    <property type="project" value="GOC"/>
</dbReference>
<dbReference type="PROSITE" id="PS50003">
    <property type="entry name" value="PH_DOMAIN"/>
    <property type="match status" value="1"/>
</dbReference>
<accession>A0A2S2P6V2</accession>
<dbReference type="GO" id="GO:0005769">
    <property type="term" value="C:early endosome"/>
    <property type="evidence" value="ECO:0007669"/>
    <property type="project" value="TreeGrafter"/>
</dbReference>
<dbReference type="GO" id="GO:0042147">
    <property type="term" value="P:retrograde transport, endosome to Golgi"/>
    <property type="evidence" value="ECO:0007669"/>
    <property type="project" value="TreeGrafter"/>
</dbReference>
<dbReference type="Pfam" id="PF00169">
    <property type="entry name" value="PH"/>
    <property type="match status" value="1"/>
</dbReference>
<reference evidence="4" key="1">
    <citation type="submission" date="2018-04" db="EMBL/GenBank/DDBJ databases">
        <title>Transcriptome of Schizaphis graminum biotype I.</title>
        <authorList>
            <person name="Scully E.D."/>
            <person name="Geib S.M."/>
            <person name="Palmer N.A."/>
            <person name="Koch K."/>
            <person name="Bradshaw J."/>
            <person name="Heng-Moss T."/>
            <person name="Sarath G."/>
        </authorList>
    </citation>
    <scope>NUCLEOTIDE SEQUENCE</scope>
</reference>
<proteinExistence type="predicted"/>
<dbReference type="InterPro" id="IPR045188">
    <property type="entry name" value="Boi1/Boi2-like"/>
</dbReference>
<dbReference type="GO" id="GO:0001881">
    <property type="term" value="P:receptor recycling"/>
    <property type="evidence" value="ECO:0007669"/>
    <property type="project" value="TreeGrafter"/>
</dbReference>
<feature type="domain" description="PH" evidence="3">
    <location>
        <begin position="15"/>
        <end position="115"/>
    </location>
</feature>
<dbReference type="SUPFAM" id="SSF50729">
    <property type="entry name" value="PH domain-like"/>
    <property type="match status" value="1"/>
</dbReference>
<dbReference type="InterPro" id="IPR011993">
    <property type="entry name" value="PH-like_dom_sf"/>
</dbReference>